<proteinExistence type="predicted"/>
<name>A0A0D7X6W6_9BACL</name>
<keyword evidence="3" id="KW-1185">Reference proteome</keyword>
<reference evidence="2 3" key="1">
    <citation type="submission" date="2014-11" db="EMBL/GenBank/DDBJ databases">
        <title>Draft Genome Sequences of Paenibacillus polymyxa NRRL B-30509 and Paenibacillus terrae NRRL B-30644, Strains from a Poultry Environment that Produce Tridecaptin A and Paenicidins.</title>
        <authorList>
            <person name="van Belkum M.J."/>
            <person name="Lohans C.T."/>
            <person name="Vederas J.C."/>
        </authorList>
    </citation>
    <scope>NUCLEOTIDE SEQUENCE [LARGE SCALE GENOMIC DNA]</scope>
    <source>
        <strain evidence="2 3">NRRL B-30644</strain>
    </source>
</reference>
<dbReference type="PATRIC" id="fig|159743.3.peg.2313"/>
<keyword evidence="1" id="KW-1133">Transmembrane helix</keyword>
<evidence type="ECO:0000313" key="2">
    <source>
        <dbReference type="EMBL" id="KJD45737.1"/>
    </source>
</evidence>
<keyword evidence="1" id="KW-0812">Transmembrane</keyword>
<evidence type="ECO:0000313" key="3">
    <source>
        <dbReference type="Proteomes" id="UP000032534"/>
    </source>
</evidence>
<organism evidence="2 3">
    <name type="scientific">Paenibacillus terrae</name>
    <dbReference type="NCBI Taxonomy" id="159743"/>
    <lineage>
        <taxon>Bacteria</taxon>
        <taxon>Bacillati</taxon>
        <taxon>Bacillota</taxon>
        <taxon>Bacilli</taxon>
        <taxon>Bacillales</taxon>
        <taxon>Paenibacillaceae</taxon>
        <taxon>Paenibacillus</taxon>
    </lineage>
</organism>
<gene>
    <name evidence="2" type="ORF">QD47_10405</name>
</gene>
<evidence type="ECO:0000256" key="1">
    <source>
        <dbReference type="SAM" id="Phobius"/>
    </source>
</evidence>
<feature type="transmembrane region" description="Helical" evidence="1">
    <location>
        <begin position="25"/>
        <end position="45"/>
    </location>
</feature>
<protein>
    <submittedName>
        <fullName evidence="2">Uncharacterized protein</fullName>
    </submittedName>
</protein>
<dbReference type="EMBL" id="JTHP01000016">
    <property type="protein sequence ID" value="KJD45737.1"/>
    <property type="molecule type" value="Genomic_DNA"/>
</dbReference>
<comment type="caution">
    <text evidence="2">The sequence shown here is derived from an EMBL/GenBank/DDBJ whole genome shotgun (WGS) entry which is preliminary data.</text>
</comment>
<accession>A0A0D7X6W6</accession>
<dbReference type="AlphaFoldDB" id="A0A0D7X6W6"/>
<dbReference type="Proteomes" id="UP000032534">
    <property type="component" value="Unassembled WGS sequence"/>
</dbReference>
<sequence length="73" mass="8714">MKSIQFEKMRHNGLDRDYFFVEKRLFVSFYVIIDKILGILCIILYDSGHGRGIAEGFTNFNLKGIIYYVFIYY</sequence>
<keyword evidence="1" id="KW-0472">Membrane</keyword>